<dbReference type="EMBL" id="CAEZUQ010000126">
    <property type="protein sequence ID" value="CAB4613761.1"/>
    <property type="molecule type" value="Genomic_DNA"/>
</dbReference>
<reference evidence="1" key="1">
    <citation type="submission" date="2020-05" db="EMBL/GenBank/DDBJ databases">
        <authorList>
            <person name="Chiriac C."/>
            <person name="Salcher M."/>
            <person name="Ghai R."/>
            <person name="Kavagutti S V."/>
        </authorList>
    </citation>
    <scope>NUCLEOTIDE SEQUENCE</scope>
</reference>
<accession>A0A6J6HIZ7</accession>
<gene>
    <name evidence="1" type="ORF">UFOPK1842_00925</name>
</gene>
<protein>
    <submittedName>
        <fullName evidence="1">Unannotated protein</fullName>
    </submittedName>
</protein>
<organism evidence="1">
    <name type="scientific">freshwater metagenome</name>
    <dbReference type="NCBI Taxonomy" id="449393"/>
    <lineage>
        <taxon>unclassified sequences</taxon>
        <taxon>metagenomes</taxon>
        <taxon>ecological metagenomes</taxon>
    </lineage>
</organism>
<name>A0A6J6HIZ7_9ZZZZ</name>
<sequence length="124" mass="12696">MDIADQSEYSAARFISASAATITGSFPPHSRTTGTIRSAQDAATFFAVRVEPVNEILSTADSVSAFPVSGRPVTQVKISAKGAIFAKLIASQCPTPGVNSLGLKTTVLPAASAYAIDPIGVKIG</sequence>
<evidence type="ECO:0000313" key="1">
    <source>
        <dbReference type="EMBL" id="CAB4613761.1"/>
    </source>
</evidence>
<dbReference type="AlphaFoldDB" id="A0A6J6HIZ7"/>
<proteinExistence type="predicted"/>